<evidence type="ECO:0000259" key="2">
    <source>
        <dbReference type="Pfam" id="PF09084"/>
    </source>
</evidence>
<dbReference type="InterPro" id="IPR015168">
    <property type="entry name" value="SsuA/THI5"/>
</dbReference>
<keyword evidence="4" id="KW-1185">Reference proteome</keyword>
<protein>
    <submittedName>
        <fullName evidence="3">NitT/TauT family transport system substrate-binding protein</fullName>
    </submittedName>
</protein>
<dbReference type="PANTHER" id="PTHR31528">
    <property type="entry name" value="4-AMINO-5-HYDROXYMETHYL-2-METHYLPYRIMIDINE PHOSPHATE SYNTHASE THI11-RELATED"/>
    <property type="match status" value="1"/>
</dbReference>
<dbReference type="GO" id="GO:0009228">
    <property type="term" value="P:thiamine biosynthetic process"/>
    <property type="evidence" value="ECO:0007669"/>
    <property type="project" value="InterPro"/>
</dbReference>
<accession>A0A4R3HUR7</accession>
<dbReference type="SUPFAM" id="SSF53850">
    <property type="entry name" value="Periplasmic binding protein-like II"/>
    <property type="match status" value="1"/>
</dbReference>
<organism evidence="3 4">
    <name type="scientific">Paucimonas lemoignei</name>
    <name type="common">Pseudomonas lemoignei</name>
    <dbReference type="NCBI Taxonomy" id="29443"/>
    <lineage>
        <taxon>Bacteria</taxon>
        <taxon>Pseudomonadati</taxon>
        <taxon>Pseudomonadota</taxon>
        <taxon>Betaproteobacteria</taxon>
        <taxon>Burkholderiales</taxon>
        <taxon>Burkholderiaceae</taxon>
        <taxon>Paucimonas</taxon>
    </lineage>
</organism>
<gene>
    <name evidence="3" type="ORF">EDC30_11547</name>
</gene>
<sequence length="359" mass="38078">MNKILNRSIKKVTAASVAITFAFAAGAVQAQTKLTVQGGAPVPTYTLLGLYVGQQLGYFKAEGIDLEIRNTANASTAVQLMASNNADIALATVEPLLLGQENGVKAKAFLLNHKTLMYNIAVPKGSNITSPANLKGVKIGVSNLGSASLTVAKSILLSAGVTPTADTFVPVGVGDQALTALRSGKVQALAMWDVMYAAMERNGQQFTYFNHPTLGTFGNLASMASDATIATKQKALCGYGRALAKSSLFAAENPEAALQLYWDFNPAARVPANNPEEIKKAVAELKYIADIFNVGFGPGEKYGVIDEEKFKQYAELLYKDKGTPEKTPAVSSVATSALTACINEFDRAAVRKAAKEWKK</sequence>
<dbReference type="RefSeq" id="WP_132260093.1">
    <property type="nucleotide sequence ID" value="NZ_SLZQ01000015.1"/>
</dbReference>
<feature type="chain" id="PRO_5020854815" evidence="1">
    <location>
        <begin position="31"/>
        <end position="359"/>
    </location>
</feature>
<dbReference type="Pfam" id="PF09084">
    <property type="entry name" value="NMT1"/>
    <property type="match status" value="1"/>
</dbReference>
<dbReference type="Gene3D" id="3.40.190.10">
    <property type="entry name" value="Periplasmic binding protein-like II"/>
    <property type="match status" value="2"/>
</dbReference>
<dbReference type="OrthoDB" id="9806288at2"/>
<evidence type="ECO:0000313" key="3">
    <source>
        <dbReference type="EMBL" id="TCS33757.1"/>
    </source>
</evidence>
<reference evidence="3 4" key="1">
    <citation type="submission" date="2019-03" db="EMBL/GenBank/DDBJ databases">
        <title>Genomic Encyclopedia of Type Strains, Phase IV (KMG-IV): sequencing the most valuable type-strain genomes for metagenomic binning, comparative biology and taxonomic classification.</title>
        <authorList>
            <person name="Goeker M."/>
        </authorList>
    </citation>
    <scope>NUCLEOTIDE SEQUENCE [LARGE SCALE GENOMIC DNA]</scope>
    <source>
        <strain evidence="3 4">DSM 7445</strain>
    </source>
</reference>
<proteinExistence type="predicted"/>
<keyword evidence="1" id="KW-0732">Signal</keyword>
<dbReference type="AlphaFoldDB" id="A0A4R3HUR7"/>
<name>A0A4R3HUR7_PAULE</name>
<dbReference type="InterPro" id="IPR027939">
    <property type="entry name" value="NMT1/THI5"/>
</dbReference>
<comment type="caution">
    <text evidence="3">The sequence shown here is derived from an EMBL/GenBank/DDBJ whole genome shotgun (WGS) entry which is preliminary data.</text>
</comment>
<feature type="signal peptide" evidence="1">
    <location>
        <begin position="1"/>
        <end position="30"/>
    </location>
</feature>
<evidence type="ECO:0000313" key="4">
    <source>
        <dbReference type="Proteomes" id="UP000295382"/>
    </source>
</evidence>
<dbReference type="EMBL" id="SLZQ01000015">
    <property type="protein sequence ID" value="TCS33757.1"/>
    <property type="molecule type" value="Genomic_DNA"/>
</dbReference>
<evidence type="ECO:0000256" key="1">
    <source>
        <dbReference type="SAM" id="SignalP"/>
    </source>
</evidence>
<dbReference type="PANTHER" id="PTHR31528:SF3">
    <property type="entry name" value="THIAMINE BIOSYNTHESIS PROTEIN HI_0357-RELATED"/>
    <property type="match status" value="1"/>
</dbReference>
<feature type="domain" description="SsuA/THI5-like" evidence="2">
    <location>
        <begin position="48"/>
        <end position="257"/>
    </location>
</feature>
<dbReference type="Proteomes" id="UP000295382">
    <property type="component" value="Unassembled WGS sequence"/>
</dbReference>